<protein>
    <submittedName>
        <fullName evidence="2">Uncharacterized protein</fullName>
    </submittedName>
</protein>
<evidence type="ECO:0000256" key="1">
    <source>
        <dbReference type="SAM" id="MobiDB-lite"/>
    </source>
</evidence>
<dbReference type="EMBL" id="QZAF01000363">
    <property type="protein sequence ID" value="THV67933.1"/>
    <property type="molecule type" value="Genomic_DNA"/>
</dbReference>
<evidence type="ECO:0000313" key="2">
    <source>
        <dbReference type="EMBL" id="THV67933.1"/>
    </source>
</evidence>
<feature type="compositionally biased region" description="Polar residues" evidence="1">
    <location>
        <begin position="82"/>
        <end position="99"/>
    </location>
</feature>
<gene>
    <name evidence="2" type="ORF">D6D28_07104</name>
</gene>
<feature type="region of interest" description="Disordered" evidence="1">
    <location>
        <begin position="78"/>
        <end position="99"/>
    </location>
</feature>
<organism evidence="2 3">
    <name type="scientific">Aureobasidium pullulans</name>
    <name type="common">Black yeast</name>
    <name type="synonym">Pullularia pullulans</name>
    <dbReference type="NCBI Taxonomy" id="5580"/>
    <lineage>
        <taxon>Eukaryota</taxon>
        <taxon>Fungi</taxon>
        <taxon>Dikarya</taxon>
        <taxon>Ascomycota</taxon>
        <taxon>Pezizomycotina</taxon>
        <taxon>Dothideomycetes</taxon>
        <taxon>Dothideomycetidae</taxon>
        <taxon>Dothideales</taxon>
        <taxon>Saccotheciaceae</taxon>
        <taxon>Aureobasidium</taxon>
    </lineage>
</organism>
<comment type="caution">
    <text evidence="2">The sequence shown here is derived from an EMBL/GenBank/DDBJ whole genome shotgun (WGS) entry which is preliminary data.</text>
</comment>
<dbReference type="AlphaFoldDB" id="A0A4V4HZ91"/>
<feature type="compositionally biased region" description="Basic residues" evidence="1">
    <location>
        <begin position="1"/>
        <end position="17"/>
    </location>
</feature>
<name>A0A4V4HZ91_AURPU</name>
<feature type="region of interest" description="Disordered" evidence="1">
    <location>
        <begin position="1"/>
        <end position="32"/>
    </location>
</feature>
<evidence type="ECO:0000313" key="3">
    <source>
        <dbReference type="Proteomes" id="UP000304951"/>
    </source>
</evidence>
<sequence length="99" mass="10719">MPPPKRTRKPSTSKAHPRPSVSPRDKGVTAPSYPTPLCISDLEILPFISSPLFPLIRGASLHPVLTAPTPKVVKLAFRPGSTRKSFSKNTPTTAKHNGR</sequence>
<accession>A0A4V4HZ91</accession>
<dbReference type="Proteomes" id="UP000304951">
    <property type="component" value="Unassembled WGS sequence"/>
</dbReference>
<proteinExistence type="predicted"/>
<reference evidence="2 3" key="1">
    <citation type="submission" date="2018-10" db="EMBL/GenBank/DDBJ databases">
        <title>Fifty Aureobasidium pullulans genomes reveal a recombining polyextremotolerant generalist.</title>
        <authorList>
            <person name="Gostincar C."/>
            <person name="Turk M."/>
            <person name="Zajc J."/>
            <person name="Gunde-Cimerman N."/>
        </authorList>
    </citation>
    <scope>NUCLEOTIDE SEQUENCE [LARGE SCALE GENOMIC DNA]</scope>
    <source>
        <strain evidence="2 3">EXF-11900</strain>
    </source>
</reference>